<dbReference type="PROSITE" id="PS50901">
    <property type="entry name" value="FTSK"/>
    <property type="match status" value="1"/>
</dbReference>
<dbReference type="PANTHER" id="PTHR22683">
    <property type="entry name" value="SPORULATION PROTEIN RELATED"/>
    <property type="match status" value="1"/>
</dbReference>
<evidence type="ECO:0000256" key="2">
    <source>
        <dbReference type="ARBA" id="ARBA00022741"/>
    </source>
</evidence>
<feature type="region of interest" description="Disordered" evidence="6">
    <location>
        <begin position="1"/>
        <end position="56"/>
    </location>
</feature>
<dbReference type="InterPro" id="IPR003593">
    <property type="entry name" value="AAA+_ATPase"/>
</dbReference>
<feature type="compositionally biased region" description="Low complexity" evidence="6">
    <location>
        <begin position="12"/>
        <end position="46"/>
    </location>
</feature>
<evidence type="ECO:0000256" key="6">
    <source>
        <dbReference type="SAM" id="MobiDB-lite"/>
    </source>
</evidence>
<dbReference type="PANTHER" id="PTHR22683:SF41">
    <property type="entry name" value="DNA TRANSLOCASE FTSK"/>
    <property type="match status" value="1"/>
</dbReference>
<gene>
    <name evidence="9" type="ORF">SAMN02745178_00747</name>
</gene>
<dbReference type="InterPro" id="IPR018541">
    <property type="entry name" value="Ftsk_gamma"/>
</dbReference>
<dbReference type="EMBL" id="FUYF01000003">
    <property type="protein sequence ID" value="SKA78151.1"/>
    <property type="molecule type" value="Genomic_DNA"/>
</dbReference>
<dbReference type="CDD" id="cd01127">
    <property type="entry name" value="TrwB_TraG_TraD_VirD4"/>
    <property type="match status" value="1"/>
</dbReference>
<evidence type="ECO:0000256" key="4">
    <source>
        <dbReference type="ARBA" id="ARBA00023125"/>
    </source>
</evidence>
<feature type="region of interest" description="Disordered" evidence="6">
    <location>
        <begin position="277"/>
        <end position="303"/>
    </location>
</feature>
<feature type="compositionally biased region" description="Basic residues" evidence="6">
    <location>
        <begin position="1"/>
        <end position="11"/>
    </location>
</feature>
<dbReference type="STRING" id="745368.SAMN02745178_00747"/>
<dbReference type="InterPro" id="IPR036390">
    <property type="entry name" value="WH_DNA-bd_sf"/>
</dbReference>
<keyword evidence="7" id="KW-0812">Transmembrane</keyword>
<dbReference type="RefSeq" id="WP_242943392.1">
    <property type="nucleotide sequence ID" value="NZ_FUYF01000003.1"/>
</dbReference>
<dbReference type="Gene3D" id="3.40.50.300">
    <property type="entry name" value="P-loop containing nucleotide triphosphate hydrolases"/>
    <property type="match status" value="1"/>
</dbReference>
<feature type="compositionally biased region" description="Polar residues" evidence="6">
    <location>
        <begin position="358"/>
        <end position="369"/>
    </location>
</feature>
<dbReference type="Pfam" id="PF09397">
    <property type="entry name" value="FtsK_gamma"/>
    <property type="match status" value="1"/>
</dbReference>
<keyword evidence="10" id="KW-1185">Reference proteome</keyword>
<dbReference type="InterPro" id="IPR050206">
    <property type="entry name" value="FtsK/SpoIIIE/SftA"/>
</dbReference>
<dbReference type="InterPro" id="IPR027417">
    <property type="entry name" value="P-loop_NTPase"/>
</dbReference>
<dbReference type="Pfam" id="PF01580">
    <property type="entry name" value="FtsK_SpoIIIE"/>
    <property type="match status" value="1"/>
</dbReference>
<protein>
    <submittedName>
        <fullName evidence="9">Ftsk gamma domain-containing protein</fullName>
    </submittedName>
</protein>
<evidence type="ECO:0000256" key="3">
    <source>
        <dbReference type="ARBA" id="ARBA00022840"/>
    </source>
</evidence>
<dbReference type="Gene3D" id="1.10.10.10">
    <property type="entry name" value="Winged helix-like DNA-binding domain superfamily/Winged helix DNA-binding domain"/>
    <property type="match status" value="1"/>
</dbReference>
<evidence type="ECO:0000259" key="8">
    <source>
        <dbReference type="PROSITE" id="PS50901"/>
    </source>
</evidence>
<keyword evidence="2 5" id="KW-0547">Nucleotide-binding</keyword>
<feature type="transmembrane region" description="Helical" evidence="7">
    <location>
        <begin position="167"/>
        <end position="185"/>
    </location>
</feature>
<dbReference type="Pfam" id="PF17854">
    <property type="entry name" value="FtsK_alpha"/>
    <property type="match status" value="1"/>
</dbReference>
<dbReference type="SMART" id="SM00843">
    <property type="entry name" value="Ftsk_gamma"/>
    <property type="match status" value="1"/>
</dbReference>
<proteinExistence type="inferred from homology"/>
<dbReference type="Proteomes" id="UP000190286">
    <property type="component" value="Unassembled WGS sequence"/>
</dbReference>
<feature type="compositionally biased region" description="Low complexity" evidence="6">
    <location>
        <begin position="291"/>
        <end position="303"/>
    </location>
</feature>
<dbReference type="SMART" id="SM00382">
    <property type="entry name" value="AAA"/>
    <property type="match status" value="1"/>
</dbReference>
<dbReference type="GO" id="GO:0016020">
    <property type="term" value="C:membrane"/>
    <property type="evidence" value="ECO:0007669"/>
    <property type="project" value="UniProtKB-SubCell"/>
</dbReference>
<evidence type="ECO:0000256" key="7">
    <source>
        <dbReference type="SAM" id="Phobius"/>
    </source>
</evidence>
<keyword evidence="7" id="KW-0472">Membrane</keyword>
<evidence type="ECO:0000313" key="10">
    <source>
        <dbReference type="Proteomes" id="UP000190286"/>
    </source>
</evidence>
<reference evidence="9 10" key="1">
    <citation type="submission" date="2017-02" db="EMBL/GenBank/DDBJ databases">
        <authorList>
            <person name="Peterson S.W."/>
        </authorList>
    </citation>
    <scope>NUCLEOTIDE SEQUENCE [LARGE SCALE GENOMIC DNA]</scope>
    <source>
        <strain evidence="9 10">ATCC 27749</strain>
    </source>
</reference>
<sequence>MAQSRSGKKSTKSSSGKKSTASSRGTGRSSTGRSASARSSAASRSRQPSRRAQRRAETPNLARSILLVGLGLLCVALVLVPGQNLWRTLRSWYFGVFGITTYLVGPFLLYLAYLLATGYRVALFAGKVSLMGVLCASVPVIFSKLNIENLKVGEIVKMLFTRGGTYFWEGGVLGAPIGATLLALFGRPASNIIMLLIFLLGLMFFFAITPADVVLFVDGQYKILQAKREERAAAEHAYDTRLFDQEPEEESVENLTGALPDSSRPHHPVYDVIADTSRFPKQTPPAPQRQAAYTPPVTPAVPEAPFAAKPAAQTHASFDVDLGPSAGENARQKAVSDDPLKPVSIGPGGTFGMDPLSNRANSTLRHTQPQPAPAPKEDFELQLQPASEPAAPVYSTPLTPVTPAPAAQASTAPQDELDALINRAVSGHAPYYTPQEVSAETTLDLPQPTEFETPLTPVPQEPKFDTPLIPVDDEPEPIPVELPQLDMTGRVQGDTMVLSPADLAAQMAADAAPLGTPAPAAVPAAPEAPAVSAPIPTLGGSFSDTGSAVSAAWQSGRSVSEMLDDMLAETPAAPAQPVVEAPAPAAPPQPYQSAPAMTRPAAETTQSSFTVPRQGEAARVQVSTAVGNSAGAPIHTPPCAAKADPNAMRLPTSEEQPPEPYCYPSLNLFNATRPDDEAGAAREMKKNADILVNTLDSFGVKTTMLDICRGPSVTRYELQPQAGIKVSRITSLADDIALNLATAGVRIEAPIPGKPAVGIEVPNKIRSTVNIRAVFESQNYINMRSPLTMALGKDIAGTAQVADLCKMPHLLIAGSTGSGKSVCVNSIIISFLFRSGPEDVKLILIDPKVVELAEYNGIPHLLMPVVTEPRKAAGALGASVAEMERRYKLFAENNVREIKAYNKLAAQTGMEHLPYIAIVIDELADLMMVAGKEVEDYICRIAQKARAAGIHLIVATQRPSVDVITGLIKANIPSRIAFAVSSQIDSRTILDSGGAEKLLGNGDMLFLPVGASKPVRVQGTFVTDEEIGAVLSFIKSTSTAQYDEEMIAEMERRAVAEKGSKKGGDDDGDGGGALDAMFEQAVECVIEAGQASTSLLQRRCKLGYARAARIMDQMEQEKIIGPYEGAKPRAVLVTKAEWEERKLNDQYDG</sequence>
<dbReference type="InterPro" id="IPR036388">
    <property type="entry name" value="WH-like_DNA-bd_sf"/>
</dbReference>
<name>A0A1T4WNE8_9FIRM</name>
<dbReference type="AlphaFoldDB" id="A0A1T4WNE8"/>
<comment type="similarity">
    <text evidence="1">Belongs to the FtsK/SpoIIIE/SftA family.</text>
</comment>
<dbReference type="SUPFAM" id="SSF46785">
    <property type="entry name" value="Winged helix' DNA-binding domain"/>
    <property type="match status" value="1"/>
</dbReference>
<dbReference type="Gene3D" id="3.30.980.40">
    <property type="match status" value="1"/>
</dbReference>
<evidence type="ECO:0000313" key="9">
    <source>
        <dbReference type="EMBL" id="SKA78151.1"/>
    </source>
</evidence>
<keyword evidence="7" id="KW-1133">Transmembrane helix</keyword>
<feature type="region of interest" description="Disordered" evidence="6">
    <location>
        <begin position="318"/>
        <end position="378"/>
    </location>
</feature>
<feature type="transmembrane region" description="Helical" evidence="7">
    <location>
        <begin position="60"/>
        <end position="80"/>
    </location>
</feature>
<feature type="transmembrane region" description="Helical" evidence="7">
    <location>
        <begin position="92"/>
        <end position="116"/>
    </location>
</feature>
<evidence type="ECO:0000256" key="5">
    <source>
        <dbReference type="PROSITE-ProRule" id="PRU00289"/>
    </source>
</evidence>
<dbReference type="SUPFAM" id="SSF52540">
    <property type="entry name" value="P-loop containing nucleoside triphosphate hydrolases"/>
    <property type="match status" value="1"/>
</dbReference>
<evidence type="ECO:0000256" key="1">
    <source>
        <dbReference type="ARBA" id="ARBA00006474"/>
    </source>
</evidence>
<dbReference type="GO" id="GO:0003677">
    <property type="term" value="F:DNA binding"/>
    <property type="evidence" value="ECO:0007669"/>
    <property type="project" value="UniProtKB-KW"/>
</dbReference>
<accession>A0A1T4WNE8</accession>
<dbReference type="InterPro" id="IPR041027">
    <property type="entry name" value="FtsK_alpha"/>
</dbReference>
<keyword evidence="3 5" id="KW-0067">ATP-binding</keyword>
<feature type="transmembrane region" description="Helical" evidence="7">
    <location>
        <begin position="128"/>
        <end position="147"/>
    </location>
</feature>
<keyword evidence="4" id="KW-0238">DNA-binding</keyword>
<feature type="transmembrane region" description="Helical" evidence="7">
    <location>
        <begin position="192"/>
        <end position="217"/>
    </location>
</feature>
<feature type="domain" description="FtsK" evidence="8">
    <location>
        <begin position="784"/>
        <end position="987"/>
    </location>
</feature>
<dbReference type="InterPro" id="IPR002543">
    <property type="entry name" value="FtsK_dom"/>
</dbReference>
<organism evidence="9 10">
    <name type="scientific">Gemmiger formicilis</name>
    <dbReference type="NCBI Taxonomy" id="745368"/>
    <lineage>
        <taxon>Bacteria</taxon>
        <taxon>Bacillati</taxon>
        <taxon>Bacillota</taxon>
        <taxon>Clostridia</taxon>
        <taxon>Eubacteriales</taxon>
        <taxon>Gemmiger</taxon>
    </lineage>
</organism>
<dbReference type="GO" id="GO:0005524">
    <property type="term" value="F:ATP binding"/>
    <property type="evidence" value="ECO:0007669"/>
    <property type="project" value="UniProtKB-UniRule"/>
</dbReference>
<feature type="compositionally biased region" description="Basic and acidic residues" evidence="6">
    <location>
        <begin position="330"/>
        <end position="340"/>
    </location>
</feature>
<feature type="binding site" evidence="5">
    <location>
        <begin position="814"/>
        <end position="821"/>
    </location>
    <ligand>
        <name>ATP</name>
        <dbReference type="ChEBI" id="CHEBI:30616"/>
    </ligand>
</feature>
<dbReference type="GeneID" id="93337232"/>